<sequence>MNQKNQNNHSDPDTSVDSRETCSKIEFTPEELSGAESDRVEKLRKNIDDFYERIPLALRDLPDAQGKCLQLLSNAEDFLTPPIFRKNIIDARLALAKLEIEIRRSQSAKTSFIVVVAIVYIFVLFVGGLTAAKVVTVGTSAKELNALLIMGIPLPIWIWGMIGSLTSMLLRAGQFPFTDRTEAYRWLMFRPIVGIVMGVLTYLMVIAGLIVFAGTANTQTPELIWIIAFIGSFSDNLSINLLQKLLGRFHIEELSDKQASNHINDKIKPDE</sequence>
<feature type="transmembrane region" description="Helical" evidence="2">
    <location>
        <begin position="144"/>
        <end position="170"/>
    </location>
</feature>
<feature type="transmembrane region" description="Helical" evidence="2">
    <location>
        <begin position="223"/>
        <end position="242"/>
    </location>
</feature>
<reference evidence="3 4" key="1">
    <citation type="submission" date="2020-09" db="EMBL/GenBank/DDBJ databases">
        <title>Methylomonas albis sp. nov. and Methylomonas fluvii sp. nov.: Two cold-adapted methanotrophs from the River Elbe and an amended description of Methylovulum psychrotolerans strain Eb1.</title>
        <authorList>
            <person name="Bussmann I.K."/>
            <person name="Klings K.-W."/>
            <person name="Warnstedt J."/>
            <person name="Hoppert M."/>
            <person name="Saborowski A."/>
            <person name="Horn F."/>
            <person name="Liebner S."/>
        </authorList>
    </citation>
    <scope>NUCLEOTIDE SEQUENCE [LARGE SCALE GENOMIC DNA]</scope>
    <source>
        <strain evidence="3 4">EbA</strain>
    </source>
</reference>
<gene>
    <name evidence="3" type="ORF">IE877_02850</name>
</gene>
<comment type="caution">
    <text evidence="3">The sequence shown here is derived from an EMBL/GenBank/DDBJ whole genome shotgun (WGS) entry which is preliminary data.</text>
</comment>
<evidence type="ECO:0000256" key="1">
    <source>
        <dbReference type="SAM" id="MobiDB-lite"/>
    </source>
</evidence>
<evidence type="ECO:0000313" key="4">
    <source>
        <dbReference type="Proteomes" id="UP000652176"/>
    </source>
</evidence>
<accession>A0ABR9CVY0</accession>
<dbReference type="RefSeq" id="WP_192373075.1">
    <property type="nucleotide sequence ID" value="NZ_CAJHIV010000001.1"/>
</dbReference>
<feature type="region of interest" description="Disordered" evidence="1">
    <location>
        <begin position="1"/>
        <end position="33"/>
    </location>
</feature>
<proteinExistence type="predicted"/>
<feature type="transmembrane region" description="Helical" evidence="2">
    <location>
        <begin position="112"/>
        <end position="132"/>
    </location>
</feature>
<feature type="transmembrane region" description="Helical" evidence="2">
    <location>
        <begin position="191"/>
        <end position="211"/>
    </location>
</feature>
<feature type="compositionally biased region" description="Basic and acidic residues" evidence="1">
    <location>
        <begin position="10"/>
        <end position="23"/>
    </location>
</feature>
<evidence type="ECO:0000256" key="2">
    <source>
        <dbReference type="SAM" id="Phobius"/>
    </source>
</evidence>
<dbReference type="EMBL" id="JACXSS010000001">
    <property type="protein sequence ID" value="MBD9354835.1"/>
    <property type="molecule type" value="Genomic_DNA"/>
</dbReference>
<dbReference type="Proteomes" id="UP000652176">
    <property type="component" value="Unassembled WGS sequence"/>
</dbReference>
<organism evidence="3 4">
    <name type="scientific">Methylomonas albis</name>
    <dbReference type="NCBI Taxonomy" id="1854563"/>
    <lineage>
        <taxon>Bacteria</taxon>
        <taxon>Pseudomonadati</taxon>
        <taxon>Pseudomonadota</taxon>
        <taxon>Gammaproteobacteria</taxon>
        <taxon>Methylococcales</taxon>
        <taxon>Methylococcaceae</taxon>
        <taxon>Methylomonas</taxon>
    </lineage>
</organism>
<keyword evidence="2" id="KW-1133">Transmembrane helix</keyword>
<keyword evidence="2" id="KW-0472">Membrane</keyword>
<name>A0ABR9CVY0_9GAMM</name>
<evidence type="ECO:0000313" key="3">
    <source>
        <dbReference type="EMBL" id="MBD9354835.1"/>
    </source>
</evidence>
<keyword evidence="2" id="KW-0812">Transmembrane</keyword>
<protein>
    <submittedName>
        <fullName evidence="3">Uncharacterized protein</fullName>
    </submittedName>
</protein>
<keyword evidence="4" id="KW-1185">Reference proteome</keyword>